<protein>
    <recommendedName>
        <fullName evidence="1">Serine aminopeptidase S33 domain-containing protein</fullName>
    </recommendedName>
</protein>
<evidence type="ECO:0000313" key="3">
    <source>
        <dbReference type="Proteomes" id="UP000054197"/>
    </source>
</evidence>
<dbReference type="EMBL" id="LKEF01000014">
    <property type="protein sequence ID" value="KTB66464.1"/>
    <property type="molecule type" value="Genomic_DNA"/>
</dbReference>
<organism evidence="2 3">
    <name type="scientific">Pseudomonas fluorescens ICMP 11288</name>
    <dbReference type="NCBI Taxonomy" id="1198309"/>
    <lineage>
        <taxon>Bacteria</taxon>
        <taxon>Pseudomonadati</taxon>
        <taxon>Pseudomonadota</taxon>
        <taxon>Gammaproteobacteria</taxon>
        <taxon>Pseudomonadales</taxon>
        <taxon>Pseudomonadaceae</taxon>
        <taxon>Pseudomonas</taxon>
    </lineage>
</organism>
<dbReference type="InterPro" id="IPR022742">
    <property type="entry name" value="Hydrolase_4"/>
</dbReference>
<evidence type="ECO:0000259" key="1">
    <source>
        <dbReference type="Pfam" id="PF12146"/>
    </source>
</evidence>
<dbReference type="Gene3D" id="3.40.50.1820">
    <property type="entry name" value="alpha/beta hydrolase"/>
    <property type="match status" value="1"/>
</dbReference>
<gene>
    <name evidence="2" type="ORF">AO063_15585</name>
</gene>
<dbReference type="SUPFAM" id="SSF53474">
    <property type="entry name" value="alpha/beta-Hydrolases"/>
    <property type="match status" value="1"/>
</dbReference>
<dbReference type="InterPro" id="IPR029058">
    <property type="entry name" value="AB_hydrolase_fold"/>
</dbReference>
<comment type="caution">
    <text evidence="2">The sequence shown here is derived from an EMBL/GenBank/DDBJ whole genome shotgun (WGS) entry which is preliminary data.</text>
</comment>
<dbReference type="Proteomes" id="UP000054197">
    <property type="component" value="Unassembled WGS sequence"/>
</dbReference>
<dbReference type="RefSeq" id="WP_058419934.1">
    <property type="nucleotide sequence ID" value="NZ_LKEF01000014.1"/>
</dbReference>
<evidence type="ECO:0000313" key="2">
    <source>
        <dbReference type="EMBL" id="KTB66464.1"/>
    </source>
</evidence>
<name>A0A0W0HZX9_PSEFL</name>
<dbReference type="Pfam" id="PF12146">
    <property type="entry name" value="Hydrolase_4"/>
    <property type="match status" value="1"/>
</dbReference>
<dbReference type="InterPro" id="IPR051044">
    <property type="entry name" value="MAG_DAG_Lipase"/>
</dbReference>
<sequence>MNMHLFAHSIAREVHHLAQADRRMALHAWRPQRPQGAILYFHGLQSHAGWLWSVGNAFANLGIAFYALDREGCGISSGQKHGFPDVRTLHADAAAAIEHIRREVPDDIPLCLFGHCLGGSVLAAIASSAYAQLPYDNLVICSAWLGKMHDRLSEQERASIDLDDRQSLWDSGLDAEDFTANPHLVEFIRNDALATTHLEHRERKKLLALEKVYLAADARPIDAPSLFICANKDPLVDVNATVGHFQRLCRNGSTLLVNQDKHYLFFTPAMGQVVQFTADFVKANGRYAYDAA</sequence>
<proteinExistence type="predicted"/>
<dbReference type="AlphaFoldDB" id="A0A0W0HZX9"/>
<reference evidence="2 3" key="1">
    <citation type="submission" date="2015-09" db="EMBL/GenBank/DDBJ databases">
        <title>Genome sequence of ICMP 11288.</title>
        <authorList>
            <person name="Visnovsky S."/>
            <person name="Lu A."/>
            <person name="Panda P."/>
            <person name="Pitman A."/>
        </authorList>
    </citation>
    <scope>NUCLEOTIDE SEQUENCE [LARGE SCALE GENOMIC DNA]</scope>
    <source>
        <strain evidence="2 3">ICMP 11288</strain>
    </source>
</reference>
<accession>A0A0W0HZX9</accession>
<feature type="domain" description="Serine aminopeptidase S33" evidence="1">
    <location>
        <begin position="33"/>
        <end position="250"/>
    </location>
</feature>
<dbReference type="PANTHER" id="PTHR11614">
    <property type="entry name" value="PHOSPHOLIPASE-RELATED"/>
    <property type="match status" value="1"/>
</dbReference>